<protein>
    <submittedName>
        <fullName evidence="3">TraA-like conjugal transfer protein</fullName>
    </submittedName>
</protein>
<dbReference type="InterPro" id="IPR003593">
    <property type="entry name" value="AAA+_ATPase"/>
</dbReference>
<dbReference type="NCBIfam" id="NF041492">
    <property type="entry name" value="MobF"/>
    <property type="match status" value="1"/>
</dbReference>
<dbReference type="EMBL" id="RJSG01000003">
    <property type="protein sequence ID" value="RNL77807.1"/>
    <property type="molecule type" value="Genomic_DNA"/>
</dbReference>
<dbReference type="CDD" id="cd18809">
    <property type="entry name" value="SF1_C_RecD"/>
    <property type="match status" value="1"/>
</dbReference>
<evidence type="ECO:0000313" key="3">
    <source>
        <dbReference type="EMBL" id="RNL77807.1"/>
    </source>
</evidence>
<proteinExistence type="predicted"/>
<dbReference type="Pfam" id="PF13604">
    <property type="entry name" value="AAA_30"/>
    <property type="match status" value="1"/>
</dbReference>
<dbReference type="SMART" id="SM00382">
    <property type="entry name" value="AAA"/>
    <property type="match status" value="1"/>
</dbReference>
<feature type="region of interest" description="Disordered" evidence="1">
    <location>
        <begin position="1109"/>
        <end position="1137"/>
    </location>
</feature>
<organism evidence="3 4">
    <name type="scientific">Nocardioides marmorisolisilvae</name>
    <dbReference type="NCBI Taxonomy" id="1542737"/>
    <lineage>
        <taxon>Bacteria</taxon>
        <taxon>Bacillati</taxon>
        <taxon>Actinomycetota</taxon>
        <taxon>Actinomycetes</taxon>
        <taxon>Propionibacteriales</taxon>
        <taxon>Nocardioidaceae</taxon>
        <taxon>Nocardioides</taxon>
    </lineage>
</organism>
<dbReference type="SUPFAM" id="SSF52540">
    <property type="entry name" value="P-loop containing nucleoside triphosphate hydrolases"/>
    <property type="match status" value="2"/>
</dbReference>
<feature type="domain" description="AAA+ ATPase" evidence="2">
    <location>
        <begin position="539"/>
        <end position="769"/>
    </location>
</feature>
<dbReference type="AlphaFoldDB" id="A0A3N0DQ93"/>
<dbReference type="RefSeq" id="WP_123235392.1">
    <property type="nucleotide sequence ID" value="NZ_RJSG01000003.1"/>
</dbReference>
<reference evidence="3 4" key="1">
    <citation type="submission" date="2018-11" db="EMBL/GenBank/DDBJ databases">
        <authorList>
            <person name="Li F."/>
        </authorList>
    </citation>
    <scope>NUCLEOTIDE SEQUENCE [LARGE SCALE GENOMIC DNA]</scope>
    <source>
        <strain evidence="3 4">KIS18-7</strain>
    </source>
</reference>
<dbReference type="InterPro" id="IPR014862">
    <property type="entry name" value="TrwC"/>
</dbReference>
<evidence type="ECO:0000259" key="2">
    <source>
        <dbReference type="SMART" id="SM00382"/>
    </source>
</evidence>
<dbReference type="Pfam" id="PF08751">
    <property type="entry name" value="TrwC"/>
    <property type="match status" value="1"/>
</dbReference>
<dbReference type="CDD" id="cd17933">
    <property type="entry name" value="DEXSc_RecD-like"/>
    <property type="match status" value="1"/>
</dbReference>
<name>A0A3N0DQ93_9ACTN</name>
<dbReference type="InterPro" id="IPR027417">
    <property type="entry name" value="P-loop_NTPase"/>
</dbReference>
<dbReference type="OrthoDB" id="4524286at2"/>
<evidence type="ECO:0000256" key="1">
    <source>
        <dbReference type="SAM" id="MobiDB-lite"/>
    </source>
</evidence>
<accession>A0A3N0DQ93</accession>
<dbReference type="Proteomes" id="UP000277094">
    <property type="component" value="Unassembled WGS sequence"/>
</dbReference>
<comment type="caution">
    <text evidence="3">The sequence shown here is derived from an EMBL/GenBank/DDBJ whole genome shotgun (WGS) entry which is preliminary data.</text>
</comment>
<gene>
    <name evidence="3" type="ORF">EFL95_16255</name>
</gene>
<dbReference type="Gene3D" id="3.40.50.300">
    <property type="entry name" value="P-loop containing nucleotide triphosphate hydrolases"/>
    <property type="match status" value="2"/>
</dbReference>
<dbReference type="SUPFAM" id="SSF55464">
    <property type="entry name" value="Origin of replication-binding domain, RBD-like"/>
    <property type="match status" value="1"/>
</dbReference>
<dbReference type="Gene3D" id="2.30.30.940">
    <property type="match status" value="1"/>
</dbReference>
<evidence type="ECO:0000313" key="4">
    <source>
        <dbReference type="Proteomes" id="UP000277094"/>
    </source>
</evidence>
<keyword evidence="4" id="KW-1185">Reference proteome</keyword>
<sequence>MTVHKLSAGDGYTYLTRQVASADNFRAHGQSLAEYYVARGNPPGVWMGHGAAQLEIAGSVVTESQMKALFGRGMHPDGKQKLGSAYPNYSDLAPYTERLAGRLAEWEEANGRPPSETVRNRLAAMEARRGRRAVSGYDLVFTPVKSVSLLWALGGPEVREQVEAAHQAAVANALAWIEEHAAYTRVGRGGTAQIDTTGLICAAFDHRESRAGDPDLHTHVAVANKVCGVDGKWRSLDARILYALGVAASERYNTRIEDELAQRLDVRFVDSRARADKRQVREIEGVPPDLIQHFSRRRAAIESRYAELRRVYRDEHGREPDNATQLQLAQQATLETRDSKERARTLAEQVEDWEVEARGLLGSRRFGRFVSACRGQADAVRRPSPAETAALATEVVRCVSSERSTWTIWNVQAEAERLLRSTRLGTPAQREALTAAVVEQATGPDLSIRIRPPELIAEPSELVRSSDGESVFVVHGGDRYTSGRVLLAEDALVAAARDESQTCVDEIVLEAALAVHESSSGLHLDPGQRSLVHAFAGNPNRIVVGIGPAGAGKTTAMKAFADVWIANGGRVVPLATSARAAEVLALELGTRAENLHKFLYEQDRSTATSQPDSWFDVRKGDVILVDEAGMAGTMQLAALLGVAEDRGAIIRLLGDPAQLASVDAGGALRLIEQEAGATYLTDLHRFADPAEGNATLRLRNGDESALDFYKDRDRIRSGGRDAMLEAAYEGWAQDVRGGKVSVLVAATSEDVSALNARARTERVLAGQVDLDGTEISDGNIAAAGDWVVTRRNQRTLTWARGRWVHNGDTWRVDRAHADGSLTVRPLAGQGRVRLPSAYVAEAVELAYASTAHRAQGSTTDTAHALVTPEMTRESLYVASTRARESTTWYTAVEKAISVECNSDPATPSTAREVISGVLKRSGAERSATETIRSVIDDAASLPSLISHYEHALGVAAANCLELATTGLPPRARAAILADRSAPRLARALASAPAAIDRAKLLREAWGCSSPSELPTRVGELAGRPSAQTSEVSRPLPWLDPPTVGHPAWDEYLVGRAALIRDRANGLGSPAAIYREAFRITTYDDLGPVPAQGTRQAEAYDAALASLQKTTSPTHDALTSPVPVHRPGHGRTHPQLTR</sequence>